<keyword evidence="7" id="KW-1133">Transmembrane helix</keyword>
<dbReference type="GO" id="GO:1990351">
    <property type="term" value="C:transporter complex"/>
    <property type="evidence" value="ECO:0007669"/>
    <property type="project" value="TreeGrafter"/>
</dbReference>
<dbReference type="Proteomes" id="UP000471298">
    <property type="component" value="Unassembled WGS sequence"/>
</dbReference>
<keyword evidence="7" id="KW-0812">Transmembrane</keyword>
<evidence type="ECO:0000256" key="4">
    <source>
        <dbReference type="ARBA" id="ARBA00023237"/>
    </source>
</evidence>
<keyword evidence="9" id="KW-1185">Reference proteome</keyword>
<gene>
    <name evidence="8" type="ORF">GCU85_00470</name>
</gene>
<evidence type="ECO:0000256" key="2">
    <source>
        <dbReference type="ARBA" id="ARBA00023136"/>
    </source>
</evidence>
<reference evidence="8 9" key="1">
    <citation type="submission" date="2019-10" db="EMBL/GenBank/DDBJ databases">
        <title>Cardiobacteriales fam. a chemoheterotrophic member of the order Cardiobacteriales, and proposal of Cardiobacteriales fam. nov.</title>
        <authorList>
            <person name="Wang C."/>
        </authorList>
    </citation>
    <scope>NUCLEOTIDE SEQUENCE [LARGE SCALE GENOMIC DNA]</scope>
    <source>
        <strain evidence="8 9">ML27</strain>
    </source>
</reference>
<sequence>MIKKWAQTTQTQTTRPLMRQPQMGQPQMVPSLLTKPQPRGYMQWILLCLSCLLMLGNLGCGFQLKGTATQLSTRFDSTYVNPIDTLKNNGLSRQLERLINVNGGKTVANIDDASIAVNITPVTTQSRQIALSSDASLKEYERIYTTTVTVTDLQSGVQLGQRQLSSTRHVQLDDRKVLAGEEQSKITQDSAERDLAYRIMHYLTAF</sequence>
<organism evidence="8 9">
    <name type="scientific">Ostreibacterium oceani</name>
    <dbReference type="NCBI Taxonomy" id="2654998"/>
    <lineage>
        <taxon>Bacteria</taxon>
        <taxon>Pseudomonadati</taxon>
        <taxon>Pseudomonadota</taxon>
        <taxon>Gammaproteobacteria</taxon>
        <taxon>Cardiobacteriales</taxon>
        <taxon>Ostreibacteriaceae</taxon>
        <taxon>Ostreibacterium</taxon>
    </lineage>
</organism>
<keyword evidence="4" id="KW-0998">Cell outer membrane</keyword>
<dbReference type="Gene3D" id="3.30.160.150">
    <property type="entry name" value="Lipoprotein like domain"/>
    <property type="match status" value="1"/>
</dbReference>
<dbReference type="AlphaFoldDB" id="A0A6N7F042"/>
<dbReference type="GO" id="GO:0043165">
    <property type="term" value="P:Gram-negative-bacterium-type cell outer membrane assembly"/>
    <property type="evidence" value="ECO:0007669"/>
    <property type="project" value="InterPro"/>
</dbReference>
<name>A0A6N7F042_9GAMM</name>
<feature type="region of interest" description="Disordered" evidence="6">
    <location>
        <begin position="1"/>
        <end position="25"/>
    </location>
</feature>
<evidence type="ECO:0000256" key="7">
    <source>
        <dbReference type="SAM" id="Phobius"/>
    </source>
</evidence>
<evidence type="ECO:0000256" key="3">
    <source>
        <dbReference type="ARBA" id="ARBA00023139"/>
    </source>
</evidence>
<dbReference type="GO" id="GO:0015920">
    <property type="term" value="P:lipopolysaccharide transport"/>
    <property type="evidence" value="ECO:0007669"/>
    <property type="project" value="TreeGrafter"/>
</dbReference>
<evidence type="ECO:0000256" key="1">
    <source>
        <dbReference type="ARBA" id="ARBA00022729"/>
    </source>
</evidence>
<accession>A0A6N7F042</accession>
<keyword evidence="1" id="KW-0732">Signal</keyword>
<protein>
    <recommendedName>
        <fullName evidence="10">LPS-assembly lipoprotein LptE</fullName>
    </recommendedName>
</protein>
<dbReference type="EMBL" id="WHNW01000001">
    <property type="protein sequence ID" value="MPV85206.1"/>
    <property type="molecule type" value="Genomic_DNA"/>
</dbReference>
<dbReference type="RefSeq" id="WP_152808230.1">
    <property type="nucleotide sequence ID" value="NZ_WHNW01000001.1"/>
</dbReference>
<dbReference type="PANTHER" id="PTHR38098">
    <property type="entry name" value="LPS-ASSEMBLY LIPOPROTEIN LPTE"/>
    <property type="match status" value="1"/>
</dbReference>
<proteinExistence type="predicted"/>
<evidence type="ECO:0000313" key="8">
    <source>
        <dbReference type="EMBL" id="MPV85206.1"/>
    </source>
</evidence>
<evidence type="ECO:0000313" key="9">
    <source>
        <dbReference type="Proteomes" id="UP000471298"/>
    </source>
</evidence>
<evidence type="ECO:0000256" key="5">
    <source>
        <dbReference type="ARBA" id="ARBA00023288"/>
    </source>
</evidence>
<feature type="transmembrane region" description="Helical" evidence="7">
    <location>
        <begin position="41"/>
        <end position="64"/>
    </location>
</feature>
<dbReference type="PANTHER" id="PTHR38098:SF1">
    <property type="entry name" value="LPS-ASSEMBLY LIPOPROTEIN LPTE"/>
    <property type="match status" value="1"/>
</dbReference>
<dbReference type="GO" id="GO:0019867">
    <property type="term" value="C:outer membrane"/>
    <property type="evidence" value="ECO:0007669"/>
    <property type="project" value="InterPro"/>
</dbReference>
<dbReference type="InterPro" id="IPR007485">
    <property type="entry name" value="LPS_assembly_LptE"/>
</dbReference>
<keyword evidence="2 7" id="KW-0472">Membrane</keyword>
<comment type="caution">
    <text evidence="8">The sequence shown here is derived from an EMBL/GenBank/DDBJ whole genome shotgun (WGS) entry which is preliminary data.</text>
</comment>
<evidence type="ECO:0008006" key="10">
    <source>
        <dbReference type="Google" id="ProtNLM"/>
    </source>
</evidence>
<dbReference type="GO" id="GO:0001530">
    <property type="term" value="F:lipopolysaccharide binding"/>
    <property type="evidence" value="ECO:0007669"/>
    <property type="project" value="TreeGrafter"/>
</dbReference>
<dbReference type="InParanoid" id="A0A6N7F042"/>
<keyword evidence="3" id="KW-0564">Palmitate</keyword>
<keyword evidence="5" id="KW-0449">Lipoprotein</keyword>
<evidence type="ECO:0000256" key="6">
    <source>
        <dbReference type="SAM" id="MobiDB-lite"/>
    </source>
</evidence>